<dbReference type="SUPFAM" id="SSF53254">
    <property type="entry name" value="Phosphoglycerate mutase-like"/>
    <property type="match status" value="1"/>
</dbReference>
<dbReference type="OrthoDB" id="354447at2759"/>
<protein>
    <recommendedName>
        <fullName evidence="5">Phosphoglycerate mutase domain-containing protein</fullName>
    </recommendedName>
</protein>
<dbReference type="InterPro" id="IPR013078">
    <property type="entry name" value="His_Pase_superF_clade-1"/>
</dbReference>
<dbReference type="GO" id="GO:0005737">
    <property type="term" value="C:cytoplasm"/>
    <property type="evidence" value="ECO:0007669"/>
    <property type="project" value="TreeGrafter"/>
</dbReference>
<dbReference type="GeneID" id="25472472"/>
<evidence type="ECO:0000313" key="3">
    <source>
        <dbReference type="EMBL" id="CDJ66627.1"/>
    </source>
</evidence>
<dbReference type="VEuPathDB" id="ToxoDB:ENH_00023020"/>
<dbReference type="EMBL" id="HG723692">
    <property type="protein sequence ID" value="CDJ66627.1"/>
    <property type="molecule type" value="Genomic_DNA"/>
</dbReference>
<dbReference type="AlphaFoldDB" id="U6MR01"/>
<feature type="compositionally biased region" description="Low complexity" evidence="1">
    <location>
        <begin position="567"/>
        <end position="579"/>
    </location>
</feature>
<dbReference type="SMART" id="SM00855">
    <property type="entry name" value="PGAM"/>
    <property type="match status" value="1"/>
</dbReference>
<feature type="region of interest" description="Disordered" evidence="1">
    <location>
        <begin position="495"/>
        <end position="539"/>
    </location>
</feature>
<dbReference type="InterPro" id="IPR050275">
    <property type="entry name" value="PGM_Phosphatase"/>
</dbReference>
<dbReference type="GO" id="GO:0016791">
    <property type="term" value="F:phosphatase activity"/>
    <property type="evidence" value="ECO:0007669"/>
    <property type="project" value="TreeGrafter"/>
</dbReference>
<dbReference type="PANTHER" id="PTHR48100">
    <property type="entry name" value="BROAD-SPECIFICITY PHOSPHATASE YOR283W-RELATED"/>
    <property type="match status" value="1"/>
</dbReference>
<dbReference type="Proteomes" id="UP000030754">
    <property type="component" value="Unassembled WGS sequence"/>
</dbReference>
<dbReference type="Gene3D" id="3.40.50.1240">
    <property type="entry name" value="Phosphoglycerate mutase-like"/>
    <property type="match status" value="1"/>
</dbReference>
<evidence type="ECO:0000313" key="4">
    <source>
        <dbReference type="Proteomes" id="UP000030754"/>
    </source>
</evidence>
<organism evidence="3 4">
    <name type="scientific">Eimeria necatrix</name>
    <dbReference type="NCBI Taxonomy" id="51315"/>
    <lineage>
        <taxon>Eukaryota</taxon>
        <taxon>Sar</taxon>
        <taxon>Alveolata</taxon>
        <taxon>Apicomplexa</taxon>
        <taxon>Conoidasida</taxon>
        <taxon>Coccidia</taxon>
        <taxon>Eucoccidiorida</taxon>
        <taxon>Eimeriorina</taxon>
        <taxon>Eimeriidae</taxon>
        <taxon>Eimeria</taxon>
    </lineage>
</organism>
<evidence type="ECO:0008006" key="5">
    <source>
        <dbReference type="Google" id="ProtNLM"/>
    </source>
</evidence>
<dbReference type="RefSeq" id="XP_013435094.1">
    <property type="nucleotide sequence ID" value="XM_013579640.1"/>
</dbReference>
<keyword evidence="4" id="KW-1185">Reference proteome</keyword>
<feature type="region of interest" description="Disordered" evidence="1">
    <location>
        <begin position="435"/>
        <end position="465"/>
    </location>
</feature>
<dbReference type="InterPro" id="IPR029033">
    <property type="entry name" value="His_PPase_superfam"/>
</dbReference>
<sequence length="665" mass="69954">MVALCPVAMAAAAAAAAAAVAVSAAGSSVEDATINTPSEEAATAAELEAAIAKHSSCDSSSTAPHGDICINIHFLRHAEGTHNVGARDRPPGQSCDWVYSQPQHFDADLSAAGFLQARAAGLRMPEQLLLALQQQQQQRQGYCCCCPPAAVYTSSLRRTIRTAYETLKAALATPPAATTDTAAVSGEAALGAEAAGTSAPAAATAAGAAEPLDIPVTALEETREWAGGNHCCDGRHPLKTQARWASQLFKNISFSPKIEADPLPPTMPRESRQAMEERCILFLQRLQNLGTAAAAAVAAASTAAGKKGQPTCSRCSKPFPAHLKDTSITCTSNGDTCNGRASNGSAINGSCCSSNSGCNSKVSIEVMCVCHSAWTRSLFGLLSIFPPSFRGLHNCEWRSVQIQLSELQALIPKLKKKAQQPRKLFPFSALPFQTPGAPAAPSESPVESFKKVTHTAAAAEGTEATERTNHWQISLLSALLGLQAQQPLTILVYPPAGAPQGSHHGSPVGSVERSSQGAPQGPPSEAAAGGQRALHSSSGARQAAYERIKAWIAQQPARTFQFSTTLQQQQPNQQQQQHQGAAKKQLLTDGLDCIRHVADPRPGEPSLEIVEKEKVHRENCLILCLVPLISDLEKAEAELSLLSEVLLPTQAGAEACLRLDVLDLS</sequence>
<evidence type="ECO:0000256" key="2">
    <source>
        <dbReference type="SAM" id="SignalP"/>
    </source>
</evidence>
<gene>
    <name evidence="3" type="ORF">ENH_00023020</name>
</gene>
<keyword evidence="2" id="KW-0732">Signal</keyword>
<reference evidence="3" key="2">
    <citation type="submission" date="2013-10" db="EMBL/GenBank/DDBJ databases">
        <authorList>
            <person name="Aslett M."/>
        </authorList>
    </citation>
    <scope>NUCLEOTIDE SEQUENCE [LARGE SCALE GENOMIC DNA]</scope>
    <source>
        <strain evidence="3">Houghton</strain>
    </source>
</reference>
<feature type="signal peptide" evidence="2">
    <location>
        <begin position="1"/>
        <end position="19"/>
    </location>
</feature>
<dbReference type="CDD" id="cd07067">
    <property type="entry name" value="HP_PGM_like"/>
    <property type="match status" value="1"/>
</dbReference>
<proteinExistence type="predicted"/>
<name>U6MR01_9EIME</name>
<reference evidence="3" key="1">
    <citation type="submission" date="2013-10" db="EMBL/GenBank/DDBJ databases">
        <title>Genomic analysis of the causative agents of coccidiosis in chickens.</title>
        <authorList>
            <person name="Reid A.J."/>
            <person name="Blake D."/>
            <person name="Billington K."/>
            <person name="Browne H."/>
            <person name="Dunn M."/>
            <person name="Hung S."/>
            <person name="Kawahara F."/>
            <person name="Miranda-Saavedra D."/>
            <person name="Mourier T."/>
            <person name="Nagra H."/>
            <person name="Otto T.D."/>
            <person name="Rawlings N."/>
            <person name="Sanchez A."/>
            <person name="Sanders M."/>
            <person name="Subramaniam C."/>
            <person name="Tay Y."/>
            <person name="Dear P."/>
            <person name="Doerig C."/>
            <person name="Gruber A."/>
            <person name="Parkinson J."/>
            <person name="Shirley M."/>
            <person name="Wan K.L."/>
            <person name="Berriman M."/>
            <person name="Tomley F."/>
            <person name="Pain A."/>
        </authorList>
    </citation>
    <scope>NUCLEOTIDE SEQUENCE [LARGE SCALE GENOMIC DNA]</scope>
    <source>
        <strain evidence="3">Houghton</strain>
    </source>
</reference>
<accession>U6MR01</accession>
<dbReference type="PANTHER" id="PTHR48100:SF1">
    <property type="entry name" value="HISTIDINE PHOSPHATASE FAMILY PROTEIN-RELATED"/>
    <property type="match status" value="1"/>
</dbReference>
<feature type="chain" id="PRO_5004673893" description="Phosphoglycerate mutase domain-containing protein" evidence="2">
    <location>
        <begin position="20"/>
        <end position="665"/>
    </location>
</feature>
<feature type="region of interest" description="Disordered" evidence="1">
    <location>
        <begin position="562"/>
        <end position="582"/>
    </location>
</feature>
<evidence type="ECO:0000256" key="1">
    <source>
        <dbReference type="SAM" id="MobiDB-lite"/>
    </source>
</evidence>